<proteinExistence type="predicted"/>
<dbReference type="InterPro" id="IPR025272">
    <property type="entry name" value="SocA_Panacea"/>
</dbReference>
<sequence length="160" mass="18939">MALNKTKYEEAIIYLCWKLGKEIRGKKKLAKLLYYIDFDYYEKYQKFFTGEIYKKLPMGPFPFSLEAITDDLAKRGVISIEKLEEWDGYNPTEIYKVLRNPNVAEFSEEEKEMLDRVIAKYGRLNGKELENLTHAEAPYIGAEDKKEIPYELVFYRGTEF</sequence>
<dbReference type="Pfam" id="PF13274">
    <property type="entry name" value="SocA_Panacea"/>
    <property type="match status" value="1"/>
</dbReference>
<dbReference type="AlphaFoldDB" id="A0A1F5S1R8"/>
<dbReference type="Proteomes" id="UP000178323">
    <property type="component" value="Unassembled WGS sequence"/>
</dbReference>
<evidence type="ECO:0000313" key="3">
    <source>
        <dbReference type="Proteomes" id="UP000178323"/>
    </source>
</evidence>
<feature type="domain" description="Antitoxin SocA-like Panacea" evidence="1">
    <location>
        <begin position="29"/>
        <end position="137"/>
    </location>
</feature>
<protein>
    <recommendedName>
        <fullName evidence="1">Antitoxin SocA-like Panacea domain-containing protein</fullName>
    </recommendedName>
</protein>
<organism evidence="2 3">
    <name type="scientific">Candidatus Falkowbacteria bacterium RBG_13_39_14</name>
    <dbReference type="NCBI Taxonomy" id="1797985"/>
    <lineage>
        <taxon>Bacteria</taxon>
        <taxon>Candidatus Falkowiibacteriota</taxon>
    </lineage>
</organism>
<comment type="caution">
    <text evidence="2">The sequence shown here is derived from an EMBL/GenBank/DDBJ whole genome shotgun (WGS) entry which is preliminary data.</text>
</comment>
<reference evidence="2 3" key="1">
    <citation type="journal article" date="2016" name="Nat. Commun.">
        <title>Thousands of microbial genomes shed light on interconnected biogeochemical processes in an aquifer system.</title>
        <authorList>
            <person name="Anantharaman K."/>
            <person name="Brown C.T."/>
            <person name="Hug L.A."/>
            <person name="Sharon I."/>
            <person name="Castelle C.J."/>
            <person name="Probst A.J."/>
            <person name="Thomas B.C."/>
            <person name="Singh A."/>
            <person name="Wilkins M.J."/>
            <person name="Karaoz U."/>
            <person name="Brodie E.L."/>
            <person name="Williams K.H."/>
            <person name="Hubbard S.S."/>
            <person name="Banfield J.F."/>
        </authorList>
    </citation>
    <scope>NUCLEOTIDE SEQUENCE [LARGE SCALE GENOMIC DNA]</scope>
</reference>
<gene>
    <name evidence="2" type="ORF">A2Y83_03665</name>
</gene>
<accession>A0A1F5S1R8</accession>
<name>A0A1F5S1R8_9BACT</name>
<evidence type="ECO:0000259" key="1">
    <source>
        <dbReference type="Pfam" id="PF13274"/>
    </source>
</evidence>
<dbReference type="EMBL" id="MFFS01000082">
    <property type="protein sequence ID" value="OGF20624.1"/>
    <property type="molecule type" value="Genomic_DNA"/>
</dbReference>
<dbReference type="STRING" id="1797985.A2Y83_03665"/>
<evidence type="ECO:0000313" key="2">
    <source>
        <dbReference type="EMBL" id="OGF20624.1"/>
    </source>
</evidence>